<evidence type="ECO:0000256" key="8">
    <source>
        <dbReference type="PROSITE-ProRule" id="PRU01360"/>
    </source>
</evidence>
<evidence type="ECO:0000256" key="2">
    <source>
        <dbReference type="ARBA" id="ARBA00022448"/>
    </source>
</evidence>
<evidence type="ECO:0000259" key="12">
    <source>
        <dbReference type="Pfam" id="PF07715"/>
    </source>
</evidence>
<dbReference type="InterPro" id="IPR036942">
    <property type="entry name" value="Beta-barrel_TonB_sf"/>
</dbReference>
<dbReference type="AlphaFoldDB" id="A0A0C1L9P6"/>
<evidence type="ECO:0000256" key="6">
    <source>
        <dbReference type="ARBA" id="ARBA00023136"/>
    </source>
</evidence>
<dbReference type="Pfam" id="PF13715">
    <property type="entry name" value="CarbopepD_reg_2"/>
    <property type="match status" value="1"/>
</dbReference>
<dbReference type="InterPro" id="IPR023997">
    <property type="entry name" value="TonB-dep_OMP_SusC/RagA_CS"/>
</dbReference>
<dbReference type="EMBL" id="JSVC01000001">
    <property type="protein sequence ID" value="KIC96246.1"/>
    <property type="molecule type" value="Genomic_DNA"/>
</dbReference>
<protein>
    <recommendedName>
        <fullName evidence="15">TonB-dependent receptor</fullName>
    </recommendedName>
</protein>
<dbReference type="SUPFAM" id="SSF49464">
    <property type="entry name" value="Carboxypeptidase regulatory domain-like"/>
    <property type="match status" value="1"/>
</dbReference>
<evidence type="ECO:0000256" key="10">
    <source>
        <dbReference type="SAM" id="SignalP"/>
    </source>
</evidence>
<reference evidence="13 14" key="1">
    <citation type="submission" date="2014-11" db="EMBL/GenBank/DDBJ databases">
        <title>Genome sequence of Flavihumibacter solisilvae 3-3.</title>
        <authorList>
            <person name="Zhou G."/>
            <person name="Li M."/>
            <person name="Wang G."/>
        </authorList>
    </citation>
    <scope>NUCLEOTIDE SEQUENCE [LARGE SCALE GENOMIC DNA]</scope>
    <source>
        <strain evidence="13 14">3-3</strain>
    </source>
</reference>
<dbReference type="SUPFAM" id="SSF56935">
    <property type="entry name" value="Porins"/>
    <property type="match status" value="1"/>
</dbReference>
<dbReference type="InterPro" id="IPR008969">
    <property type="entry name" value="CarboxyPept-like_regulatory"/>
</dbReference>
<dbReference type="Pfam" id="PF07715">
    <property type="entry name" value="Plug"/>
    <property type="match status" value="1"/>
</dbReference>
<evidence type="ECO:0000259" key="11">
    <source>
        <dbReference type="Pfam" id="PF00593"/>
    </source>
</evidence>
<evidence type="ECO:0008006" key="15">
    <source>
        <dbReference type="Google" id="ProtNLM"/>
    </source>
</evidence>
<comment type="subcellular location">
    <subcellularLocation>
        <location evidence="1 8">Cell outer membrane</location>
        <topology evidence="1 8">Multi-pass membrane protein</topology>
    </subcellularLocation>
</comment>
<dbReference type="Gene3D" id="2.170.130.10">
    <property type="entry name" value="TonB-dependent receptor, plug domain"/>
    <property type="match status" value="1"/>
</dbReference>
<feature type="chain" id="PRO_5002153241" description="TonB-dependent receptor" evidence="10">
    <location>
        <begin position="26"/>
        <end position="1012"/>
    </location>
</feature>
<keyword evidence="3 8" id="KW-1134">Transmembrane beta strand</keyword>
<feature type="domain" description="TonB-dependent receptor plug" evidence="12">
    <location>
        <begin position="120"/>
        <end position="246"/>
    </location>
</feature>
<gene>
    <name evidence="13" type="ORF">OI18_00295</name>
</gene>
<dbReference type="Proteomes" id="UP000031408">
    <property type="component" value="Unassembled WGS sequence"/>
</dbReference>
<dbReference type="InterPro" id="IPR037066">
    <property type="entry name" value="Plug_dom_sf"/>
</dbReference>
<evidence type="ECO:0000313" key="14">
    <source>
        <dbReference type="Proteomes" id="UP000031408"/>
    </source>
</evidence>
<evidence type="ECO:0000313" key="13">
    <source>
        <dbReference type="EMBL" id="KIC96246.1"/>
    </source>
</evidence>
<dbReference type="NCBIfam" id="TIGR04056">
    <property type="entry name" value="OMP_RagA_SusC"/>
    <property type="match status" value="1"/>
</dbReference>
<keyword evidence="5 9" id="KW-0798">TonB box</keyword>
<proteinExistence type="inferred from homology"/>
<evidence type="ECO:0000256" key="3">
    <source>
        <dbReference type="ARBA" id="ARBA00022452"/>
    </source>
</evidence>
<evidence type="ECO:0000256" key="9">
    <source>
        <dbReference type="RuleBase" id="RU003357"/>
    </source>
</evidence>
<dbReference type="OrthoDB" id="9768177at2"/>
<keyword evidence="14" id="KW-1185">Reference proteome</keyword>
<dbReference type="InterPro" id="IPR000531">
    <property type="entry name" value="Beta-barrel_TonB"/>
</dbReference>
<keyword evidence="7 8" id="KW-0998">Cell outer membrane</keyword>
<name>A0A0C1L9P6_9BACT</name>
<dbReference type="RefSeq" id="WP_039136011.1">
    <property type="nucleotide sequence ID" value="NZ_JSVC01000001.1"/>
</dbReference>
<keyword evidence="6 8" id="KW-0472">Membrane</keyword>
<dbReference type="InterPro" id="IPR023996">
    <property type="entry name" value="TonB-dep_OMP_SusC/RagA"/>
</dbReference>
<dbReference type="STRING" id="1349421.OI18_00295"/>
<organism evidence="13 14">
    <name type="scientific">Flavihumibacter solisilvae</name>
    <dbReference type="NCBI Taxonomy" id="1349421"/>
    <lineage>
        <taxon>Bacteria</taxon>
        <taxon>Pseudomonadati</taxon>
        <taxon>Bacteroidota</taxon>
        <taxon>Chitinophagia</taxon>
        <taxon>Chitinophagales</taxon>
        <taxon>Chitinophagaceae</taxon>
        <taxon>Flavihumibacter</taxon>
    </lineage>
</organism>
<comment type="caution">
    <text evidence="13">The sequence shown here is derived from an EMBL/GenBank/DDBJ whole genome shotgun (WGS) entry which is preliminary data.</text>
</comment>
<keyword evidence="10" id="KW-0732">Signal</keyword>
<keyword evidence="2 8" id="KW-0813">Transport</keyword>
<evidence type="ECO:0000256" key="5">
    <source>
        <dbReference type="ARBA" id="ARBA00023077"/>
    </source>
</evidence>
<dbReference type="GO" id="GO:0009279">
    <property type="term" value="C:cell outer membrane"/>
    <property type="evidence" value="ECO:0007669"/>
    <property type="project" value="UniProtKB-SubCell"/>
</dbReference>
<feature type="signal peptide" evidence="10">
    <location>
        <begin position="1"/>
        <end position="25"/>
    </location>
</feature>
<evidence type="ECO:0000256" key="4">
    <source>
        <dbReference type="ARBA" id="ARBA00022692"/>
    </source>
</evidence>
<sequence>MGKSFLKRIACTMLVLVCCTASVWAQQKTIRGKVRSNKDGSAIQGATVSVKGSQQGTASDAEGNFSITVSGNNARIIISSIGYANREIQVGGNDNLVISLDLAADQEEDVVVVGYGRKSKKDLTGSVARVNAEEIRNMPMASADQLLQGKAAGVQISSQSGTPGGGVTVRVRGTSSFSAGSPASQPLYIIDGVFMNTTPLGPAGYGTEQQIANPLADINPADIASVEVLKDANSTAIYGSRGANGVVIITTKRGSRNKKAQVSVNAYYGQSKATKLPELIDAPQTAELLNEIWINDGKDPAKVPYQDPSSLKTYNRVNDLFRSAATSNIDLSVTGGDAKTSYFIGGSYFNQEGILKPQEFNRATFRLNLDNQLTSKFKISTSNTILRNFRKIVPNDNSGGGLLLMGLGNSTIYPTYNPDGTYFRGPVGNNAIALINESDETSTGIRYIGNIYGEWEVLPKLLFKSSWSLDFNDANNRAFSSTKLNGPGSVANAYEQSNRQVTWINEQTLRYNWRPSAQHNFNFLAGNTVQQTTTKYFGVSASNFPNDDLRNISSAAQSTGWNGGETQSALVSFFGRVDYSLNEKYIFDVSARGDASSRFGANNRWGFFPSAGFAWRVINEDFMQNQELFSNLKFKTSYGITGSQETISEYASRGLWVGNDNYLMQPGTMPSQIANPNLKWEQTKQFNIGLEFGFLNNRIEAEVNYYDKMTNGVLLNKPVPMSTGFSTMAYNGGDISNKGVEVSINAGIVRTKDFRWDVNFNVAHNKNMIERLDAPYFEPFSRRFILFQEGHPVNGFWLWNQERVDEQTGNAVYTDRDKNGIINDDDRSILGSNQPNLLGGLSSTLRYKGFDFSFAFNYEWGQELVNWNTFFMVSGGTRMNGSNGQATWGYYPEQLSRWQKPGDRTNIPKVGGTAAERSNNYGRFTSRALEDGSYTRLRNVTLGYTIPGNITKKIGISNARVYVLGTNLLTFTKYSGLDPEINAGGGKGTVGGVEMFTVPQPRTFQGGISVTF</sequence>
<accession>A0A0C1L9P6</accession>
<dbReference type="InterPro" id="IPR012910">
    <property type="entry name" value="Plug_dom"/>
</dbReference>
<dbReference type="Pfam" id="PF00593">
    <property type="entry name" value="TonB_dep_Rec_b-barrel"/>
    <property type="match status" value="1"/>
</dbReference>
<evidence type="ECO:0000256" key="1">
    <source>
        <dbReference type="ARBA" id="ARBA00004571"/>
    </source>
</evidence>
<evidence type="ECO:0000256" key="7">
    <source>
        <dbReference type="ARBA" id="ARBA00023237"/>
    </source>
</evidence>
<dbReference type="Gene3D" id="2.40.170.20">
    <property type="entry name" value="TonB-dependent receptor, beta-barrel domain"/>
    <property type="match status" value="1"/>
</dbReference>
<feature type="domain" description="TonB-dependent receptor-like beta-barrel" evidence="11">
    <location>
        <begin position="416"/>
        <end position="762"/>
    </location>
</feature>
<keyword evidence="4 8" id="KW-0812">Transmembrane</keyword>
<dbReference type="NCBIfam" id="TIGR04057">
    <property type="entry name" value="SusC_RagA_signa"/>
    <property type="match status" value="1"/>
</dbReference>
<dbReference type="Gene3D" id="2.60.40.1120">
    <property type="entry name" value="Carboxypeptidase-like, regulatory domain"/>
    <property type="match status" value="1"/>
</dbReference>
<dbReference type="InterPro" id="IPR039426">
    <property type="entry name" value="TonB-dep_rcpt-like"/>
</dbReference>
<dbReference type="PROSITE" id="PS52016">
    <property type="entry name" value="TONB_DEPENDENT_REC_3"/>
    <property type="match status" value="1"/>
</dbReference>
<comment type="similarity">
    <text evidence="8 9">Belongs to the TonB-dependent receptor family.</text>
</comment>